<sequence>MTTKPIQIDDCPQFFTATILNWNNLLKPEKYKFIIIESLQYLVNEKRVLIYGYVIMDNHIHIVWEPTQLYSLKHTQLSLLKFTSQRIKRDLENNHPQVLKHYRVALKDRVYQFWQRNALCIDLYSEEIIEEKLNYIHRNPVKAELSVNEEDYRFSSASFYKGLGDEFKFLTDFR</sequence>
<dbReference type="SUPFAM" id="SSF143422">
    <property type="entry name" value="Transposase IS200-like"/>
    <property type="match status" value="1"/>
</dbReference>
<evidence type="ECO:0000313" key="2">
    <source>
        <dbReference type="EMBL" id="TXE17087.1"/>
    </source>
</evidence>
<comment type="caution">
    <text evidence="2">The sequence shown here is derived from an EMBL/GenBank/DDBJ whole genome shotgun (WGS) entry which is preliminary data.</text>
</comment>
<dbReference type="Proteomes" id="UP000321938">
    <property type="component" value="Unassembled WGS sequence"/>
</dbReference>
<proteinExistence type="predicted"/>
<name>A0A5C7BF93_9FLAO</name>
<dbReference type="RefSeq" id="WP_147231712.1">
    <property type="nucleotide sequence ID" value="NZ_VOSB01000014.1"/>
</dbReference>
<dbReference type="SMART" id="SM01321">
    <property type="entry name" value="Y1_Tnp"/>
    <property type="match status" value="1"/>
</dbReference>
<dbReference type="InterPro" id="IPR002686">
    <property type="entry name" value="Transposase_17"/>
</dbReference>
<dbReference type="Gene3D" id="3.30.70.1290">
    <property type="entry name" value="Transposase IS200-like"/>
    <property type="match status" value="1"/>
</dbReference>
<dbReference type="PANTHER" id="PTHR36966:SF1">
    <property type="entry name" value="REP-ASSOCIATED TYROSINE TRANSPOSASE"/>
    <property type="match status" value="1"/>
</dbReference>
<accession>A0A5C7BF93</accession>
<dbReference type="InterPro" id="IPR036515">
    <property type="entry name" value="Transposase_17_sf"/>
</dbReference>
<gene>
    <name evidence="2" type="ORF">ES692_10530</name>
</gene>
<keyword evidence="3" id="KW-1185">Reference proteome</keyword>
<dbReference type="EMBL" id="VOSB01000014">
    <property type="protein sequence ID" value="TXE17087.1"/>
    <property type="molecule type" value="Genomic_DNA"/>
</dbReference>
<dbReference type="GO" id="GO:0006313">
    <property type="term" value="P:DNA transposition"/>
    <property type="evidence" value="ECO:0007669"/>
    <property type="project" value="InterPro"/>
</dbReference>
<evidence type="ECO:0000259" key="1">
    <source>
        <dbReference type="SMART" id="SM01321"/>
    </source>
</evidence>
<dbReference type="AlphaFoldDB" id="A0A5C7BF93"/>
<dbReference type="GO" id="GO:0004803">
    <property type="term" value="F:transposase activity"/>
    <property type="evidence" value="ECO:0007669"/>
    <property type="project" value="InterPro"/>
</dbReference>
<dbReference type="OrthoDB" id="9788881at2"/>
<organism evidence="2 3">
    <name type="scientific">Psychroserpens burtonensis</name>
    <dbReference type="NCBI Taxonomy" id="49278"/>
    <lineage>
        <taxon>Bacteria</taxon>
        <taxon>Pseudomonadati</taxon>
        <taxon>Bacteroidota</taxon>
        <taxon>Flavobacteriia</taxon>
        <taxon>Flavobacteriales</taxon>
        <taxon>Flavobacteriaceae</taxon>
        <taxon>Psychroserpens</taxon>
    </lineage>
</organism>
<dbReference type="PANTHER" id="PTHR36966">
    <property type="entry name" value="REP-ASSOCIATED TYROSINE TRANSPOSASE"/>
    <property type="match status" value="1"/>
</dbReference>
<reference evidence="2 3" key="1">
    <citation type="submission" date="2019-08" db="EMBL/GenBank/DDBJ databases">
        <title>Genome of Psychroserpens burtonensis ACAM 167.</title>
        <authorList>
            <person name="Bowman J.P."/>
        </authorList>
    </citation>
    <scope>NUCLEOTIDE SEQUENCE [LARGE SCALE GENOMIC DNA]</scope>
    <source>
        <strain evidence="2 3">ACAM 167</strain>
    </source>
</reference>
<dbReference type="InterPro" id="IPR052715">
    <property type="entry name" value="RAYT_transposase"/>
</dbReference>
<dbReference type="GO" id="GO:0043565">
    <property type="term" value="F:sequence-specific DNA binding"/>
    <property type="evidence" value="ECO:0007669"/>
    <property type="project" value="TreeGrafter"/>
</dbReference>
<evidence type="ECO:0000313" key="3">
    <source>
        <dbReference type="Proteomes" id="UP000321938"/>
    </source>
</evidence>
<protein>
    <submittedName>
        <fullName evidence="2">Transposase</fullName>
    </submittedName>
</protein>
<feature type="domain" description="Transposase IS200-like" evidence="1">
    <location>
        <begin position="8"/>
        <end position="139"/>
    </location>
</feature>